<evidence type="ECO:0000313" key="2">
    <source>
        <dbReference type="EMBL" id="GAA0244915.1"/>
    </source>
</evidence>
<keyword evidence="3" id="KW-1185">Reference proteome</keyword>
<gene>
    <name evidence="2" type="ORF">GCM10009539_32930</name>
</gene>
<evidence type="ECO:0000256" key="1">
    <source>
        <dbReference type="SAM" id="MobiDB-lite"/>
    </source>
</evidence>
<dbReference type="EMBL" id="BAAAGX010000012">
    <property type="protein sequence ID" value="GAA0244915.1"/>
    <property type="molecule type" value="Genomic_DNA"/>
</dbReference>
<dbReference type="RefSeq" id="WP_344649709.1">
    <property type="nucleotide sequence ID" value="NZ_BAAAGX010000012.1"/>
</dbReference>
<name>A0ABN0UBT2_9ACTN</name>
<dbReference type="Pfam" id="PF20199">
    <property type="entry name" value="RepSA"/>
    <property type="match status" value="1"/>
</dbReference>
<evidence type="ECO:0000313" key="3">
    <source>
        <dbReference type="Proteomes" id="UP001500967"/>
    </source>
</evidence>
<feature type="region of interest" description="Disordered" evidence="1">
    <location>
        <begin position="157"/>
        <end position="184"/>
    </location>
</feature>
<dbReference type="InterPro" id="IPR046828">
    <property type="entry name" value="RepSA"/>
</dbReference>
<sequence>MNAAPDPEPTALQRADDRRLSRVQRAKMPRAVDVLTEVAANNGVCTNLVPMRRTDTVTGQTSIIGVPCGSTLASKCPACALRAKRLRMQQCREGWHLDHEPDLTPDEATDDQVDLVEWRSALEDARADADEAGDLSERDELDTAIADVSEQMLNAGIRGSLPHPADPAKPRRVRSTKRRQDAPNLPFRKVEDTTIGRTFTGNDGTVFRPSTFLTLTCDTYGRVKADGTPVNPATYDYRRAARDAIHFPRLVDRFWQNLRRVVGYDVQYFAAVEPQKRLAPHLHAAVRGTFPRALLKQVIAATYHQVWWPALDAMRFDPNTSDAFPVWDTEAGYVDPATGEVLPTFDDALDDQDENAEPLHVVRFGPVADIQGVTAGTKSANTCVGYLTKYLTKSVAECHAPETDAQKAHVDRLAAALRYEPCSERCANWLLYGIQPRNAKAGLVPGRCSGKAHRRETLGFVGRRVLVSRKWSGKTLTDHRADRKAHVLRVLGAVGKQVENADAYVWERAKPTDEDCPPVASLLMRTLTDRLRWRQEYAAAQDALADLSATEPTDRAA</sequence>
<protein>
    <recommendedName>
        <fullName evidence="4">Replication initiator protein</fullName>
    </recommendedName>
</protein>
<reference evidence="2 3" key="1">
    <citation type="journal article" date="2019" name="Int. J. Syst. Evol. Microbiol.">
        <title>The Global Catalogue of Microorganisms (GCM) 10K type strain sequencing project: providing services to taxonomists for standard genome sequencing and annotation.</title>
        <authorList>
            <consortium name="The Broad Institute Genomics Platform"/>
            <consortium name="The Broad Institute Genome Sequencing Center for Infectious Disease"/>
            <person name="Wu L."/>
            <person name="Ma J."/>
        </authorList>
    </citation>
    <scope>NUCLEOTIDE SEQUENCE [LARGE SCALE GENOMIC DNA]</scope>
    <source>
        <strain evidence="2 3">JCM 10425</strain>
    </source>
</reference>
<accession>A0ABN0UBT2</accession>
<proteinExistence type="predicted"/>
<organism evidence="2 3">
    <name type="scientific">Cryptosporangium japonicum</name>
    <dbReference type="NCBI Taxonomy" id="80872"/>
    <lineage>
        <taxon>Bacteria</taxon>
        <taxon>Bacillati</taxon>
        <taxon>Actinomycetota</taxon>
        <taxon>Actinomycetes</taxon>
        <taxon>Cryptosporangiales</taxon>
        <taxon>Cryptosporangiaceae</taxon>
        <taxon>Cryptosporangium</taxon>
    </lineage>
</organism>
<dbReference type="Proteomes" id="UP001500967">
    <property type="component" value="Unassembled WGS sequence"/>
</dbReference>
<comment type="caution">
    <text evidence="2">The sequence shown here is derived from an EMBL/GenBank/DDBJ whole genome shotgun (WGS) entry which is preliminary data.</text>
</comment>
<evidence type="ECO:0008006" key="4">
    <source>
        <dbReference type="Google" id="ProtNLM"/>
    </source>
</evidence>